<dbReference type="InterPro" id="IPR037187">
    <property type="entry name" value="DnaK_N"/>
</dbReference>
<evidence type="ECO:0000259" key="6">
    <source>
        <dbReference type="Pfam" id="PF01258"/>
    </source>
</evidence>
<dbReference type="InterPro" id="IPR000962">
    <property type="entry name" value="Znf_DskA_TraR"/>
</dbReference>
<evidence type="ECO:0000256" key="5">
    <source>
        <dbReference type="SAM" id="MobiDB-lite"/>
    </source>
</evidence>
<evidence type="ECO:0000313" key="7">
    <source>
        <dbReference type="EMBL" id="KIL43954.1"/>
    </source>
</evidence>
<feature type="compositionally biased region" description="Basic and acidic residues" evidence="5">
    <location>
        <begin position="112"/>
        <end position="121"/>
    </location>
</feature>
<dbReference type="EMBL" id="JXRP01000020">
    <property type="protein sequence ID" value="KIL43954.1"/>
    <property type="molecule type" value="Genomic_DNA"/>
</dbReference>
<dbReference type="RefSeq" id="WP_084220144.1">
    <property type="nucleotide sequence ID" value="NZ_JXRP01000020.1"/>
</dbReference>
<evidence type="ECO:0000256" key="4">
    <source>
        <dbReference type="PROSITE-ProRule" id="PRU00510"/>
    </source>
</evidence>
<evidence type="ECO:0000256" key="1">
    <source>
        <dbReference type="ARBA" id="ARBA00022723"/>
    </source>
</evidence>
<dbReference type="OrthoDB" id="9811543at2"/>
<dbReference type="Proteomes" id="UP000031938">
    <property type="component" value="Unassembled WGS sequence"/>
</dbReference>
<dbReference type="AlphaFoldDB" id="A0A0C2RQD7"/>
<feature type="domain" description="Zinc finger DksA/TraR C4-type" evidence="6">
    <location>
        <begin position="81"/>
        <end position="104"/>
    </location>
</feature>
<dbReference type="SUPFAM" id="SSF109635">
    <property type="entry name" value="DnaK suppressor protein DksA, alpha-hairpin domain"/>
    <property type="match status" value="1"/>
</dbReference>
<feature type="region of interest" description="Disordered" evidence="5">
    <location>
        <begin position="112"/>
        <end position="172"/>
    </location>
</feature>
<keyword evidence="1" id="KW-0479">Metal-binding</keyword>
<dbReference type="STRING" id="889306.KP78_37780"/>
<comment type="caution">
    <text evidence="4">Lacks conserved residue(s) required for the propagation of feature annotation.</text>
</comment>
<evidence type="ECO:0000256" key="3">
    <source>
        <dbReference type="ARBA" id="ARBA00022833"/>
    </source>
</evidence>
<sequence length="200" mass="22330">MLSNEQLQEFKNQLLARKEELASAKESSSVAEQSTELSQYDNHPADNATDLFDREKDMALDQHAEQELQKIDNSLKAIEEGTYGICAVSGKEIPIERLKAIPTALTRVEHANGQRASLDDRPSEEDVLNASTEAPYKAADGEIRDYEDSFSDVARYGTSETPSDRGGDENTYDEMYEDEDLTTVATDIGGNERRIYPDNK</sequence>
<dbReference type="PANTHER" id="PTHR33823:SF4">
    <property type="entry name" value="GENERAL STRESS PROTEIN 16O"/>
    <property type="match status" value="1"/>
</dbReference>
<name>A0A0C2RQD7_9BACL</name>
<accession>A0A0C2RQD7</accession>
<dbReference type="PANTHER" id="PTHR33823">
    <property type="entry name" value="RNA POLYMERASE-BINDING TRANSCRIPTION FACTOR DKSA-RELATED"/>
    <property type="match status" value="1"/>
</dbReference>
<feature type="compositionally biased region" description="Basic and acidic residues" evidence="5">
    <location>
        <begin position="51"/>
        <end position="61"/>
    </location>
</feature>
<proteinExistence type="predicted"/>
<dbReference type="PROSITE" id="PS51128">
    <property type="entry name" value="ZF_DKSA_2"/>
    <property type="match status" value="1"/>
</dbReference>
<reference evidence="7 8" key="1">
    <citation type="submission" date="2015-01" db="EMBL/GenBank/DDBJ databases">
        <title>Genome sequencing of Jeotgalibacillus soli.</title>
        <authorList>
            <person name="Goh K.M."/>
            <person name="Chan K.-G."/>
            <person name="Yaakop A.S."/>
            <person name="Ee R."/>
            <person name="Gan H.M."/>
            <person name="Chan C.S."/>
        </authorList>
    </citation>
    <scope>NUCLEOTIDE SEQUENCE [LARGE SCALE GENOMIC DNA]</scope>
    <source>
        <strain evidence="7 8">P9</strain>
    </source>
</reference>
<dbReference type="Pfam" id="PF01258">
    <property type="entry name" value="zf-dskA_traR"/>
    <property type="match status" value="1"/>
</dbReference>
<comment type="caution">
    <text evidence="7">The sequence shown here is derived from an EMBL/GenBank/DDBJ whole genome shotgun (WGS) entry which is preliminary data.</text>
</comment>
<protein>
    <recommendedName>
        <fullName evidence="6">Zinc finger DksA/TraR C4-type domain-containing protein</fullName>
    </recommendedName>
</protein>
<feature type="region of interest" description="Disordered" evidence="5">
    <location>
        <begin position="23"/>
        <end position="61"/>
    </location>
</feature>
<keyword evidence="8" id="KW-1185">Reference proteome</keyword>
<dbReference type="Gene3D" id="1.20.120.910">
    <property type="entry name" value="DksA, coiled-coil domain"/>
    <property type="match status" value="1"/>
</dbReference>
<evidence type="ECO:0000313" key="8">
    <source>
        <dbReference type="Proteomes" id="UP000031938"/>
    </source>
</evidence>
<keyword evidence="2" id="KW-0863">Zinc-finger</keyword>
<gene>
    <name evidence="7" type="ORF">KP78_37780</name>
</gene>
<keyword evidence="3" id="KW-0862">Zinc</keyword>
<evidence type="ECO:0000256" key="2">
    <source>
        <dbReference type="ARBA" id="ARBA00022771"/>
    </source>
</evidence>
<dbReference type="NCBIfam" id="TIGR02890">
    <property type="entry name" value="bacill_yteA"/>
    <property type="match status" value="1"/>
</dbReference>
<dbReference type="InterPro" id="IPR014240">
    <property type="entry name" value="YteA"/>
</dbReference>
<organism evidence="7 8">
    <name type="scientific">Jeotgalibacillus soli</name>
    <dbReference type="NCBI Taxonomy" id="889306"/>
    <lineage>
        <taxon>Bacteria</taxon>
        <taxon>Bacillati</taxon>
        <taxon>Bacillota</taxon>
        <taxon>Bacilli</taxon>
        <taxon>Bacillales</taxon>
        <taxon>Caryophanaceae</taxon>
        <taxon>Jeotgalibacillus</taxon>
    </lineage>
</organism>
<dbReference type="GO" id="GO:0008270">
    <property type="term" value="F:zinc ion binding"/>
    <property type="evidence" value="ECO:0007669"/>
    <property type="project" value="UniProtKB-KW"/>
</dbReference>
<dbReference type="PATRIC" id="fig|889306.3.peg.3794"/>